<dbReference type="EMBL" id="BAAARA010000005">
    <property type="protein sequence ID" value="GAA2344358.1"/>
    <property type="molecule type" value="Genomic_DNA"/>
</dbReference>
<accession>A0ABN3G546</accession>
<dbReference type="Proteomes" id="UP001501218">
    <property type="component" value="Unassembled WGS sequence"/>
</dbReference>
<gene>
    <name evidence="1" type="ORF">GCM10009854_21390</name>
</gene>
<proteinExistence type="predicted"/>
<sequence length="283" mass="30618">MMDPLRVNDVAVVEHADGADLPEHLGPRPHLHPVRTLAGRVITDVHPEDHPWHLGLSVALQDVDGWNFWGGRTFVRDRGYVDLDDHGRIEHASFPVMRADGFEERLRWRSGAGEVLLDESRSVLARPVDSGWELSLTTTLANATEREIALGSPATNGRTGAGYGGMFWRLPPVAEPRVFAATAAGESEIHGSVSPWVAWTDRDYTLALTGTDTATRADPWFVRVDGYPGVGSQLAPVAPVRLGAGESLTRGLRALVADGVLDAERVASWAEAARPGSKTDDVT</sequence>
<name>A0ABN3G546_9PSEU</name>
<evidence type="ECO:0000313" key="1">
    <source>
        <dbReference type="EMBL" id="GAA2344358.1"/>
    </source>
</evidence>
<dbReference type="InterPro" id="IPR029475">
    <property type="entry name" value="DUF6807"/>
</dbReference>
<organism evidence="1 2">
    <name type="scientific">Saccharopolyspora halophila</name>
    <dbReference type="NCBI Taxonomy" id="405551"/>
    <lineage>
        <taxon>Bacteria</taxon>
        <taxon>Bacillati</taxon>
        <taxon>Actinomycetota</taxon>
        <taxon>Actinomycetes</taxon>
        <taxon>Pseudonocardiales</taxon>
        <taxon>Pseudonocardiaceae</taxon>
        <taxon>Saccharopolyspora</taxon>
    </lineage>
</organism>
<keyword evidence="2" id="KW-1185">Reference proteome</keyword>
<dbReference type="Pfam" id="PF14100">
    <property type="entry name" value="DUF6807"/>
    <property type="match status" value="1"/>
</dbReference>
<comment type="caution">
    <text evidence="1">The sequence shown here is derived from an EMBL/GenBank/DDBJ whole genome shotgun (WGS) entry which is preliminary data.</text>
</comment>
<reference evidence="1 2" key="1">
    <citation type="journal article" date="2019" name="Int. J. Syst. Evol. Microbiol.">
        <title>The Global Catalogue of Microorganisms (GCM) 10K type strain sequencing project: providing services to taxonomists for standard genome sequencing and annotation.</title>
        <authorList>
            <consortium name="The Broad Institute Genomics Platform"/>
            <consortium name="The Broad Institute Genome Sequencing Center for Infectious Disease"/>
            <person name="Wu L."/>
            <person name="Ma J."/>
        </authorList>
    </citation>
    <scope>NUCLEOTIDE SEQUENCE [LARGE SCALE GENOMIC DNA]</scope>
    <source>
        <strain evidence="1 2">JCM 16221</strain>
    </source>
</reference>
<evidence type="ECO:0000313" key="2">
    <source>
        <dbReference type="Proteomes" id="UP001501218"/>
    </source>
</evidence>
<protein>
    <submittedName>
        <fullName evidence="1">PmoA family protein</fullName>
    </submittedName>
</protein>